<feature type="compositionally biased region" description="Basic and acidic residues" evidence="1">
    <location>
        <begin position="215"/>
        <end position="227"/>
    </location>
</feature>
<dbReference type="PANTHER" id="PTHR36223">
    <property type="entry name" value="BETA-LACTAMASE-TYPE TRANSPEPTIDASE FOLD DOMAIN CONTAINING PROTEIN"/>
    <property type="match status" value="1"/>
</dbReference>
<keyword evidence="4" id="KW-1185">Reference proteome</keyword>
<gene>
    <name evidence="3" type="ORF">GGX14DRAFT_445696</name>
</gene>
<reference evidence="3" key="1">
    <citation type="submission" date="2023-03" db="EMBL/GenBank/DDBJ databases">
        <title>Massive genome expansion in bonnet fungi (Mycena s.s.) driven by repeated elements and novel gene families across ecological guilds.</title>
        <authorList>
            <consortium name="Lawrence Berkeley National Laboratory"/>
            <person name="Harder C.B."/>
            <person name="Miyauchi S."/>
            <person name="Viragh M."/>
            <person name="Kuo A."/>
            <person name="Thoen E."/>
            <person name="Andreopoulos B."/>
            <person name="Lu D."/>
            <person name="Skrede I."/>
            <person name="Drula E."/>
            <person name="Henrissat B."/>
            <person name="Morin E."/>
            <person name="Kohler A."/>
            <person name="Barry K."/>
            <person name="LaButti K."/>
            <person name="Morin E."/>
            <person name="Salamov A."/>
            <person name="Lipzen A."/>
            <person name="Mereny Z."/>
            <person name="Hegedus B."/>
            <person name="Baldrian P."/>
            <person name="Stursova M."/>
            <person name="Weitz H."/>
            <person name="Taylor A."/>
            <person name="Grigoriev I.V."/>
            <person name="Nagy L.G."/>
            <person name="Martin F."/>
            <person name="Kauserud H."/>
        </authorList>
    </citation>
    <scope>NUCLEOTIDE SEQUENCE</scope>
    <source>
        <strain evidence="3">9144</strain>
    </source>
</reference>
<evidence type="ECO:0000313" key="3">
    <source>
        <dbReference type="EMBL" id="KAJ7212932.1"/>
    </source>
</evidence>
<evidence type="ECO:0000259" key="2">
    <source>
        <dbReference type="Pfam" id="PF25534"/>
    </source>
</evidence>
<protein>
    <recommendedName>
        <fullName evidence="2">DUF7918 domain-containing protein</fullName>
    </recommendedName>
</protein>
<feature type="non-terminal residue" evidence="3">
    <location>
        <position position="257"/>
    </location>
</feature>
<comment type="caution">
    <text evidence="3">The sequence shown here is derived from an EMBL/GenBank/DDBJ whole genome shotgun (WGS) entry which is preliminary data.</text>
</comment>
<feature type="domain" description="DUF7918" evidence="2">
    <location>
        <begin position="10"/>
        <end position="206"/>
    </location>
</feature>
<accession>A0AAD6VHB0</accession>
<feature type="non-terminal residue" evidence="3">
    <location>
        <position position="1"/>
    </location>
</feature>
<evidence type="ECO:0000313" key="4">
    <source>
        <dbReference type="Proteomes" id="UP001219525"/>
    </source>
</evidence>
<dbReference type="PANTHER" id="PTHR36223:SF1">
    <property type="entry name" value="TRANSCRIPTION ELONGATION FACTOR EAF N-TERMINAL DOMAIN-CONTAINING PROTEIN"/>
    <property type="match status" value="1"/>
</dbReference>
<dbReference type="InterPro" id="IPR057678">
    <property type="entry name" value="DUF7918"/>
</dbReference>
<name>A0AAD6VHB0_9AGAR</name>
<evidence type="ECO:0000256" key="1">
    <source>
        <dbReference type="SAM" id="MobiDB-lite"/>
    </source>
</evidence>
<feature type="region of interest" description="Disordered" evidence="1">
    <location>
        <begin position="210"/>
        <end position="238"/>
    </location>
</feature>
<dbReference type="Proteomes" id="UP001219525">
    <property type="component" value="Unassembled WGS sequence"/>
</dbReference>
<dbReference type="AlphaFoldDB" id="A0AAD6VHB0"/>
<sequence>PTMPLSANGFEAWITIDDHEAQPFQPETVDEPSGQTCWIASELDKGFSIHCKNTDVSCQAVSRIGLDGIECPGEILLGPNREAKVSGRRTTATAVHPFIFSRVNMTDDDAFLDSTAHTDVGHIRVEIWTINVTGNKLYPEDVAPPMESKVHERSKKGVAHQIKFGEPVVGNSRSAATYDYLETFPLVTFVFKYRSIDILRANGLAPPLVAGKRKAHDDSVKQEDKGPKRLKKESRQPGEIIDLTRSETLVTAEVIDL</sequence>
<organism evidence="3 4">
    <name type="scientific">Mycena pura</name>
    <dbReference type="NCBI Taxonomy" id="153505"/>
    <lineage>
        <taxon>Eukaryota</taxon>
        <taxon>Fungi</taxon>
        <taxon>Dikarya</taxon>
        <taxon>Basidiomycota</taxon>
        <taxon>Agaricomycotina</taxon>
        <taxon>Agaricomycetes</taxon>
        <taxon>Agaricomycetidae</taxon>
        <taxon>Agaricales</taxon>
        <taxon>Marasmiineae</taxon>
        <taxon>Mycenaceae</taxon>
        <taxon>Mycena</taxon>
    </lineage>
</organism>
<dbReference type="Pfam" id="PF25534">
    <property type="entry name" value="DUF7918"/>
    <property type="match status" value="1"/>
</dbReference>
<dbReference type="EMBL" id="JARJCW010000022">
    <property type="protein sequence ID" value="KAJ7212932.1"/>
    <property type="molecule type" value="Genomic_DNA"/>
</dbReference>
<proteinExistence type="predicted"/>